<dbReference type="EMBL" id="SNYJ01000032">
    <property type="protein sequence ID" value="TDQ32170.1"/>
    <property type="molecule type" value="Genomic_DNA"/>
</dbReference>
<keyword evidence="1" id="KW-0472">Membrane</keyword>
<evidence type="ECO:0000256" key="1">
    <source>
        <dbReference type="SAM" id="Phobius"/>
    </source>
</evidence>
<keyword evidence="3" id="KW-1185">Reference proteome</keyword>
<dbReference type="AlphaFoldDB" id="A0A4R6TMB6"/>
<accession>A0A4R6TMB6</accession>
<feature type="transmembrane region" description="Helical" evidence="1">
    <location>
        <begin position="7"/>
        <end position="25"/>
    </location>
</feature>
<gene>
    <name evidence="2" type="ORF">EV213_13216</name>
</gene>
<evidence type="ECO:0000313" key="2">
    <source>
        <dbReference type="EMBL" id="TDQ32170.1"/>
    </source>
</evidence>
<proteinExistence type="predicted"/>
<feature type="transmembrane region" description="Helical" evidence="1">
    <location>
        <begin position="58"/>
        <end position="77"/>
    </location>
</feature>
<keyword evidence="1" id="KW-0812">Transmembrane</keyword>
<dbReference type="RefSeq" id="WP_133582390.1">
    <property type="nucleotide sequence ID" value="NZ_SNYJ01000032.1"/>
</dbReference>
<organism evidence="2 3">
    <name type="scientific">Aureibacillus halotolerans</name>
    <dbReference type="NCBI Taxonomy" id="1508390"/>
    <lineage>
        <taxon>Bacteria</taxon>
        <taxon>Bacillati</taxon>
        <taxon>Bacillota</taxon>
        <taxon>Bacilli</taxon>
        <taxon>Bacillales</taxon>
        <taxon>Bacillaceae</taxon>
        <taxon>Aureibacillus</taxon>
    </lineage>
</organism>
<keyword evidence="1" id="KW-1133">Transmembrane helix</keyword>
<reference evidence="2 3" key="1">
    <citation type="submission" date="2019-03" db="EMBL/GenBank/DDBJ databases">
        <title>Genomic Encyclopedia of Type Strains, Phase IV (KMG-IV): sequencing the most valuable type-strain genomes for metagenomic binning, comparative biology and taxonomic classification.</title>
        <authorList>
            <person name="Goeker M."/>
        </authorList>
    </citation>
    <scope>NUCLEOTIDE SEQUENCE [LARGE SCALE GENOMIC DNA]</scope>
    <source>
        <strain evidence="2 3">DSM 28697</strain>
    </source>
</reference>
<protein>
    <submittedName>
        <fullName evidence="2">Uncharacterized protein</fullName>
    </submittedName>
</protein>
<feature type="transmembrane region" description="Helical" evidence="1">
    <location>
        <begin position="31"/>
        <end position="51"/>
    </location>
</feature>
<name>A0A4R6TMB6_9BACI</name>
<sequence>MNIIANVVFWISMIALALFTFDINVGVTNRTLLIVIYVGFLLSILFAVFLRGQTYYKWILGVSAFILLLFGGYNLWIRVL</sequence>
<evidence type="ECO:0000313" key="3">
    <source>
        <dbReference type="Proteomes" id="UP000295632"/>
    </source>
</evidence>
<comment type="caution">
    <text evidence="2">The sequence shown here is derived from an EMBL/GenBank/DDBJ whole genome shotgun (WGS) entry which is preliminary data.</text>
</comment>
<dbReference type="Proteomes" id="UP000295632">
    <property type="component" value="Unassembled WGS sequence"/>
</dbReference>